<dbReference type="SUPFAM" id="SSF64005">
    <property type="entry name" value="Undecaprenyl diphosphate synthase"/>
    <property type="match status" value="2"/>
</dbReference>
<name>D8LSM4_ECTSI</name>
<feature type="compositionally biased region" description="Low complexity" evidence="3">
    <location>
        <begin position="222"/>
        <end position="233"/>
    </location>
</feature>
<dbReference type="GO" id="GO:0045547">
    <property type="term" value="F:ditrans,polycis-polyprenyl diphosphate synthase [(2E,6E)-farnesyl diphosphate specific] activity"/>
    <property type="evidence" value="ECO:0007669"/>
    <property type="project" value="TreeGrafter"/>
</dbReference>
<dbReference type="STRING" id="2880.D8LSM4"/>
<protein>
    <recommendedName>
        <fullName evidence="2">Alkyl transferase</fullName>
        <ecNumber evidence="2">2.5.1.-</ecNumber>
    </recommendedName>
</protein>
<dbReference type="InterPro" id="IPR001441">
    <property type="entry name" value="UPP_synth-like"/>
</dbReference>
<sequence length="373" mass="39436">MAATEHFFANGRRRKNGRQAKGDESDARGSKGGGERPRPVAAVGAAAAAAAAAAKLEGEEEEREAEGLRVVPRHVAFVMDGNGRWAANRNLPRRIGHAEGARRAGEAVEACRRLGVEFVTLYAFSTENWRRPTGEVSFIMDLMEETLLEQRDSLRRNGIRLTAIGELDRLPARLRSLLLEIQEDSSSSSSGSAAVDGVAAASSAPGAPPSVAIPVAAEAAGGVSGASSSSSRNSGGGGIAPPLPQPVAAPPTPTMTLCLAISYGGRSELVAAARELAAEAAAGRLDPADIDEPALARRLSTARLGIPDPDLVVRTSGESRLSNLLVWQSAYSELCVVGKAWPDFRRPDLVEAFRDYGRRRRRFGKTPEQMAEP</sequence>
<dbReference type="Pfam" id="PF01255">
    <property type="entry name" value="Prenyltransf"/>
    <property type="match status" value="2"/>
</dbReference>
<dbReference type="PANTHER" id="PTHR10291">
    <property type="entry name" value="DEHYDRODOLICHYL DIPHOSPHATE SYNTHASE FAMILY MEMBER"/>
    <property type="match status" value="1"/>
</dbReference>
<dbReference type="InterPro" id="IPR036424">
    <property type="entry name" value="UPP_synth-like_sf"/>
</dbReference>
<proteinExistence type="inferred from homology"/>
<keyword evidence="1 2" id="KW-0808">Transferase</keyword>
<dbReference type="EMBL" id="FN649760">
    <property type="protein sequence ID" value="CBN77861.1"/>
    <property type="molecule type" value="Genomic_DNA"/>
</dbReference>
<keyword evidence="5" id="KW-1185">Reference proteome</keyword>
<feature type="region of interest" description="Disordered" evidence="3">
    <location>
        <begin position="1"/>
        <end position="44"/>
    </location>
</feature>
<organism evidence="4 5">
    <name type="scientific">Ectocarpus siliculosus</name>
    <name type="common">Brown alga</name>
    <name type="synonym">Conferva siliculosa</name>
    <dbReference type="NCBI Taxonomy" id="2880"/>
    <lineage>
        <taxon>Eukaryota</taxon>
        <taxon>Sar</taxon>
        <taxon>Stramenopiles</taxon>
        <taxon>Ochrophyta</taxon>
        <taxon>PX clade</taxon>
        <taxon>Phaeophyceae</taxon>
        <taxon>Ectocarpales</taxon>
        <taxon>Ectocarpaceae</taxon>
        <taxon>Ectocarpus</taxon>
    </lineage>
</organism>
<dbReference type="CDD" id="cd00475">
    <property type="entry name" value="Cis_IPPS"/>
    <property type="match status" value="1"/>
</dbReference>
<dbReference type="Proteomes" id="UP000002630">
    <property type="component" value="Unassembled WGS sequence"/>
</dbReference>
<dbReference type="FunCoup" id="D8LSM4">
    <property type="interactions" value="168"/>
</dbReference>
<evidence type="ECO:0000313" key="5">
    <source>
        <dbReference type="Proteomes" id="UP000002630"/>
    </source>
</evidence>
<comment type="similarity">
    <text evidence="2">Belongs to the UPP synthase family.</text>
</comment>
<evidence type="ECO:0000256" key="2">
    <source>
        <dbReference type="RuleBase" id="RU363018"/>
    </source>
</evidence>
<dbReference type="eggNOG" id="KOG1602">
    <property type="taxonomic scope" value="Eukaryota"/>
</dbReference>
<dbReference type="AlphaFoldDB" id="D8LSM4"/>
<dbReference type="NCBIfam" id="TIGR00055">
    <property type="entry name" value="uppS"/>
    <property type="match status" value="1"/>
</dbReference>
<accession>D8LSM4</accession>
<feature type="compositionally biased region" description="Basic and acidic residues" evidence="3">
    <location>
        <begin position="20"/>
        <end position="38"/>
    </location>
</feature>
<dbReference type="OrthoDB" id="4173905at2759"/>
<feature type="region of interest" description="Disordered" evidence="3">
    <location>
        <begin position="222"/>
        <end position="248"/>
    </location>
</feature>
<dbReference type="Gene3D" id="3.40.1180.10">
    <property type="entry name" value="Decaprenyl diphosphate synthase-like"/>
    <property type="match status" value="1"/>
</dbReference>
<dbReference type="PANTHER" id="PTHR10291:SF0">
    <property type="entry name" value="DEHYDRODOLICHYL DIPHOSPHATE SYNTHASE 2"/>
    <property type="match status" value="1"/>
</dbReference>
<evidence type="ECO:0000256" key="3">
    <source>
        <dbReference type="SAM" id="MobiDB-lite"/>
    </source>
</evidence>
<dbReference type="EC" id="2.5.1.-" evidence="2"/>
<evidence type="ECO:0000256" key="1">
    <source>
        <dbReference type="ARBA" id="ARBA00022679"/>
    </source>
</evidence>
<reference evidence="4 5" key="1">
    <citation type="journal article" date="2010" name="Nature">
        <title>The Ectocarpus genome and the independent evolution of multicellularity in brown algae.</title>
        <authorList>
            <person name="Cock J.M."/>
            <person name="Sterck L."/>
            <person name="Rouze P."/>
            <person name="Scornet D."/>
            <person name="Allen A.E."/>
            <person name="Amoutzias G."/>
            <person name="Anthouard V."/>
            <person name="Artiguenave F."/>
            <person name="Aury J.M."/>
            <person name="Badger J.H."/>
            <person name="Beszteri B."/>
            <person name="Billiau K."/>
            <person name="Bonnet E."/>
            <person name="Bothwell J.H."/>
            <person name="Bowler C."/>
            <person name="Boyen C."/>
            <person name="Brownlee C."/>
            <person name="Carrano C.J."/>
            <person name="Charrier B."/>
            <person name="Cho G.Y."/>
            <person name="Coelho S.M."/>
            <person name="Collen J."/>
            <person name="Corre E."/>
            <person name="Da Silva C."/>
            <person name="Delage L."/>
            <person name="Delaroque N."/>
            <person name="Dittami S.M."/>
            <person name="Doulbeau S."/>
            <person name="Elias M."/>
            <person name="Farnham G."/>
            <person name="Gachon C.M."/>
            <person name="Gschloessl B."/>
            <person name="Heesch S."/>
            <person name="Jabbari K."/>
            <person name="Jubin C."/>
            <person name="Kawai H."/>
            <person name="Kimura K."/>
            <person name="Kloareg B."/>
            <person name="Kupper F.C."/>
            <person name="Lang D."/>
            <person name="Le Bail A."/>
            <person name="Leblanc C."/>
            <person name="Lerouge P."/>
            <person name="Lohr M."/>
            <person name="Lopez P.J."/>
            <person name="Martens C."/>
            <person name="Maumus F."/>
            <person name="Michel G."/>
            <person name="Miranda-Saavedra D."/>
            <person name="Morales J."/>
            <person name="Moreau H."/>
            <person name="Motomura T."/>
            <person name="Nagasato C."/>
            <person name="Napoli C.A."/>
            <person name="Nelson D.R."/>
            <person name="Nyvall-Collen P."/>
            <person name="Peters A.F."/>
            <person name="Pommier C."/>
            <person name="Potin P."/>
            <person name="Poulain J."/>
            <person name="Quesneville H."/>
            <person name="Read B."/>
            <person name="Rensing S.A."/>
            <person name="Ritter A."/>
            <person name="Rousvoal S."/>
            <person name="Samanta M."/>
            <person name="Samson G."/>
            <person name="Schroeder D.C."/>
            <person name="Segurens B."/>
            <person name="Strittmatter M."/>
            <person name="Tonon T."/>
            <person name="Tregear J.W."/>
            <person name="Valentin K."/>
            <person name="von Dassow P."/>
            <person name="Yamagishi T."/>
            <person name="Van de Peer Y."/>
            <person name="Wincker P."/>
        </authorList>
    </citation>
    <scope>NUCLEOTIDE SEQUENCE [LARGE SCALE GENOMIC DNA]</scope>
    <source>
        <strain evidence="5">Ec32 / CCAP1310/4</strain>
    </source>
</reference>
<evidence type="ECO:0000313" key="4">
    <source>
        <dbReference type="EMBL" id="CBN77861.1"/>
    </source>
</evidence>
<dbReference type="GO" id="GO:0016094">
    <property type="term" value="P:polyprenol biosynthetic process"/>
    <property type="evidence" value="ECO:0007669"/>
    <property type="project" value="TreeGrafter"/>
</dbReference>
<dbReference type="InParanoid" id="D8LSM4"/>
<dbReference type="HAMAP" id="MF_01139">
    <property type="entry name" value="ISPT"/>
    <property type="match status" value="1"/>
</dbReference>
<gene>
    <name evidence="4" type="ORF">Esi_0074_0092</name>
</gene>